<dbReference type="AlphaFoldDB" id="A0A318RS95"/>
<evidence type="ECO:0008006" key="3">
    <source>
        <dbReference type="Google" id="ProtNLM"/>
    </source>
</evidence>
<dbReference type="Proteomes" id="UP000247591">
    <property type="component" value="Unassembled WGS sequence"/>
</dbReference>
<comment type="caution">
    <text evidence="1">The sequence shown here is derived from an EMBL/GenBank/DDBJ whole genome shotgun (WGS) entry which is preliminary data.</text>
</comment>
<name>A0A318RS95_WILLI</name>
<dbReference type="OrthoDB" id="2853714at2"/>
<sequence>MSLSDPGWVEKTSRTIQTDPEFSLEARQAVFNFLLESGDHRYVVSFDRGQIAVRPNPTAADAWDFAVRGTADSWNRYLDKSDPDAEYRDVFGMWLQGPMSVTGDIKSRIVLEGDYRKLFANLQPLYVYLSKLQTV</sequence>
<dbReference type="EMBL" id="QJSP01000029">
    <property type="protein sequence ID" value="PYE11869.1"/>
    <property type="molecule type" value="Genomic_DNA"/>
</dbReference>
<evidence type="ECO:0000313" key="2">
    <source>
        <dbReference type="Proteomes" id="UP000247591"/>
    </source>
</evidence>
<keyword evidence="2" id="KW-1185">Reference proteome</keyword>
<proteinExistence type="predicted"/>
<protein>
    <recommendedName>
        <fullName evidence="3">SCP-2 sterol transfer family protein</fullName>
    </recommendedName>
</protein>
<organism evidence="1 2">
    <name type="scientific">Williamsia limnetica</name>
    <dbReference type="NCBI Taxonomy" id="882452"/>
    <lineage>
        <taxon>Bacteria</taxon>
        <taxon>Bacillati</taxon>
        <taxon>Actinomycetota</taxon>
        <taxon>Actinomycetes</taxon>
        <taxon>Mycobacteriales</taxon>
        <taxon>Nocardiaceae</taxon>
        <taxon>Williamsia</taxon>
    </lineage>
</organism>
<evidence type="ECO:0000313" key="1">
    <source>
        <dbReference type="EMBL" id="PYE11869.1"/>
    </source>
</evidence>
<dbReference type="RefSeq" id="WP_110472921.1">
    <property type="nucleotide sequence ID" value="NZ_QJSP01000029.1"/>
</dbReference>
<gene>
    <name evidence="1" type="ORF">DFR67_12936</name>
</gene>
<reference evidence="1 2" key="1">
    <citation type="submission" date="2018-06" db="EMBL/GenBank/DDBJ databases">
        <title>Genomic Encyclopedia of Type Strains, Phase IV (KMG-IV): sequencing the most valuable type-strain genomes for metagenomic binning, comparative biology and taxonomic classification.</title>
        <authorList>
            <person name="Goeker M."/>
        </authorList>
    </citation>
    <scope>NUCLEOTIDE SEQUENCE [LARGE SCALE GENOMIC DNA]</scope>
    <source>
        <strain evidence="1 2">DSM 45521</strain>
    </source>
</reference>
<accession>A0A318RS95</accession>